<dbReference type="Gene3D" id="3.40.50.300">
    <property type="entry name" value="P-loop containing nucleotide triphosphate hydrolases"/>
    <property type="match status" value="1"/>
</dbReference>
<dbReference type="PANTHER" id="PTHR43776:SF7">
    <property type="entry name" value="D,D-DIPEPTIDE TRANSPORT ATP-BINDING PROTEIN DDPF-RELATED"/>
    <property type="match status" value="1"/>
</dbReference>
<dbReference type="AlphaFoldDB" id="A0A6G4XG60"/>
<reference evidence="7 8" key="1">
    <citation type="submission" date="2020-02" db="EMBL/GenBank/DDBJ databases">
        <title>Whole-genome analyses of novel actinobacteria.</title>
        <authorList>
            <person name="Sahin N."/>
            <person name="Tokatli A."/>
        </authorList>
    </citation>
    <scope>NUCLEOTIDE SEQUENCE [LARGE SCALE GENOMIC DNA]</scope>
    <source>
        <strain evidence="7 8">YC504</strain>
    </source>
</reference>
<dbReference type="Pfam" id="PF08352">
    <property type="entry name" value="oligo_HPY"/>
    <property type="match status" value="1"/>
</dbReference>
<dbReference type="InterPro" id="IPR027417">
    <property type="entry name" value="P-loop_NTPase"/>
</dbReference>
<comment type="similarity">
    <text evidence="1">Belongs to the ABC transporter superfamily.</text>
</comment>
<evidence type="ECO:0000256" key="3">
    <source>
        <dbReference type="ARBA" id="ARBA00022741"/>
    </source>
</evidence>
<comment type="caution">
    <text evidence="7">The sequence shown here is derived from an EMBL/GenBank/DDBJ whole genome shotgun (WGS) entry which is preliminary data.</text>
</comment>
<evidence type="ECO:0000313" key="7">
    <source>
        <dbReference type="EMBL" id="NGO76546.1"/>
    </source>
</evidence>
<dbReference type="GO" id="GO:0005524">
    <property type="term" value="F:ATP binding"/>
    <property type="evidence" value="ECO:0007669"/>
    <property type="project" value="UniProtKB-KW"/>
</dbReference>
<keyword evidence="3" id="KW-0547">Nucleotide-binding</keyword>
<gene>
    <name evidence="7" type="ORF">G6045_12860</name>
</gene>
<evidence type="ECO:0000256" key="5">
    <source>
        <dbReference type="SAM" id="MobiDB-lite"/>
    </source>
</evidence>
<dbReference type="Proteomes" id="UP000481109">
    <property type="component" value="Unassembled WGS sequence"/>
</dbReference>
<dbReference type="GO" id="GO:0055085">
    <property type="term" value="P:transmembrane transport"/>
    <property type="evidence" value="ECO:0007669"/>
    <property type="project" value="UniProtKB-ARBA"/>
</dbReference>
<dbReference type="EMBL" id="JAAKZW010000038">
    <property type="protein sequence ID" value="NGO76546.1"/>
    <property type="molecule type" value="Genomic_DNA"/>
</dbReference>
<feature type="domain" description="ABC transporter" evidence="6">
    <location>
        <begin position="2"/>
        <end position="251"/>
    </location>
</feature>
<accession>A0A6G4XG60</accession>
<dbReference type="GO" id="GO:0016887">
    <property type="term" value="F:ATP hydrolysis activity"/>
    <property type="evidence" value="ECO:0007669"/>
    <property type="project" value="InterPro"/>
</dbReference>
<name>A0A6G4XG60_9ACTN</name>
<dbReference type="PROSITE" id="PS00211">
    <property type="entry name" value="ABC_TRANSPORTER_1"/>
    <property type="match status" value="1"/>
</dbReference>
<evidence type="ECO:0000256" key="1">
    <source>
        <dbReference type="ARBA" id="ARBA00005417"/>
    </source>
</evidence>
<keyword evidence="4 7" id="KW-0067">ATP-binding</keyword>
<evidence type="ECO:0000313" key="8">
    <source>
        <dbReference type="Proteomes" id="UP000481109"/>
    </source>
</evidence>
<dbReference type="PROSITE" id="PS50893">
    <property type="entry name" value="ABC_TRANSPORTER_2"/>
    <property type="match status" value="1"/>
</dbReference>
<dbReference type="PANTHER" id="PTHR43776">
    <property type="entry name" value="TRANSPORT ATP-BINDING PROTEIN"/>
    <property type="match status" value="1"/>
</dbReference>
<dbReference type="InterPro" id="IPR003593">
    <property type="entry name" value="AAA+_ATPase"/>
</dbReference>
<dbReference type="CDD" id="cd03257">
    <property type="entry name" value="ABC_NikE_OppD_transporters"/>
    <property type="match status" value="1"/>
</dbReference>
<dbReference type="Pfam" id="PF00005">
    <property type="entry name" value="ABC_tran"/>
    <property type="match status" value="1"/>
</dbReference>
<dbReference type="InterPro" id="IPR017871">
    <property type="entry name" value="ABC_transporter-like_CS"/>
</dbReference>
<protein>
    <submittedName>
        <fullName evidence="7">ABC transporter ATP-binding protein</fullName>
    </submittedName>
</protein>
<dbReference type="SMART" id="SM00382">
    <property type="entry name" value="AAA"/>
    <property type="match status" value="1"/>
</dbReference>
<dbReference type="SUPFAM" id="SSF52540">
    <property type="entry name" value="P-loop containing nucleoside triphosphate hydrolases"/>
    <property type="match status" value="1"/>
</dbReference>
<keyword evidence="8" id="KW-1185">Reference proteome</keyword>
<evidence type="ECO:0000256" key="2">
    <source>
        <dbReference type="ARBA" id="ARBA00022448"/>
    </source>
</evidence>
<keyword evidence="2" id="KW-0813">Transport</keyword>
<evidence type="ECO:0000259" key="6">
    <source>
        <dbReference type="PROSITE" id="PS50893"/>
    </source>
</evidence>
<dbReference type="GO" id="GO:0015833">
    <property type="term" value="P:peptide transport"/>
    <property type="evidence" value="ECO:0007669"/>
    <property type="project" value="InterPro"/>
</dbReference>
<dbReference type="InterPro" id="IPR050319">
    <property type="entry name" value="ABC_transp_ATP-bind"/>
</dbReference>
<evidence type="ECO:0000256" key="4">
    <source>
        <dbReference type="ARBA" id="ARBA00022840"/>
    </source>
</evidence>
<dbReference type="RefSeq" id="WP_165332040.1">
    <property type="nucleotide sequence ID" value="NZ_JAAKZW010000038.1"/>
</dbReference>
<feature type="compositionally biased region" description="Basic residues" evidence="5">
    <location>
        <begin position="68"/>
        <end position="78"/>
    </location>
</feature>
<dbReference type="InterPro" id="IPR013563">
    <property type="entry name" value="Oligopep_ABC_C"/>
</dbReference>
<sequence length="274" mass="29896">MLEVRNLRKEFGDFVAVDDVTFSLPQRGSLAIVGESGSGKTTTARMIAGLETASGGHILVEGEERGPGHKRQRQRQRLRSGERRARGRQIQMVFQDPYSSLDRRQRVGAAVAEAVALHQRLPADRLRARVAELLDMVGLDDRQAAALPKALSGGQRQRAAIARALAAEPQILILDEAVAALDVSIQAQILRLLADIRARTGTALLFITHDLGAVRHISDDMLVMQAGKIVEHGPVATVLADPQHPYTRRLIASVPKPGWIPRRRMDPAAAARLP</sequence>
<feature type="region of interest" description="Disordered" evidence="5">
    <location>
        <begin position="60"/>
        <end position="86"/>
    </location>
</feature>
<proteinExistence type="inferred from homology"/>
<organism evidence="7 8">
    <name type="scientific">Streptomyces mesophilus</name>
    <dbReference type="NCBI Taxonomy" id="1775132"/>
    <lineage>
        <taxon>Bacteria</taxon>
        <taxon>Bacillati</taxon>
        <taxon>Actinomycetota</taxon>
        <taxon>Actinomycetes</taxon>
        <taxon>Kitasatosporales</taxon>
        <taxon>Streptomycetaceae</taxon>
        <taxon>Streptomyces</taxon>
    </lineage>
</organism>
<dbReference type="InterPro" id="IPR003439">
    <property type="entry name" value="ABC_transporter-like_ATP-bd"/>
</dbReference>